<feature type="domain" description="SET" evidence="1">
    <location>
        <begin position="187"/>
        <end position="373"/>
    </location>
</feature>
<dbReference type="AlphaFoldDB" id="A0A200QP09"/>
<name>A0A200QP09_MACCD</name>
<dbReference type="PANTHER" id="PTHR47643">
    <property type="entry name" value="TPR DOMAIN PROTEIN (AFU_ORTHOLOGUE AFUA_5G12710)"/>
    <property type="match status" value="1"/>
</dbReference>
<dbReference type="InterPro" id="IPR019734">
    <property type="entry name" value="TPR_rpt"/>
</dbReference>
<reference evidence="2 3" key="1">
    <citation type="journal article" date="2017" name="Mol. Plant">
        <title>The Genome of Medicinal Plant Macleaya cordata Provides New Insights into Benzylisoquinoline Alkaloids Metabolism.</title>
        <authorList>
            <person name="Liu X."/>
            <person name="Liu Y."/>
            <person name="Huang P."/>
            <person name="Ma Y."/>
            <person name="Qing Z."/>
            <person name="Tang Q."/>
            <person name="Cao H."/>
            <person name="Cheng P."/>
            <person name="Zheng Y."/>
            <person name="Yuan Z."/>
            <person name="Zhou Y."/>
            <person name="Liu J."/>
            <person name="Tang Z."/>
            <person name="Zhuo Y."/>
            <person name="Zhang Y."/>
            <person name="Yu L."/>
            <person name="Huang J."/>
            <person name="Yang P."/>
            <person name="Peng Q."/>
            <person name="Zhang J."/>
            <person name="Jiang W."/>
            <person name="Zhang Z."/>
            <person name="Lin K."/>
            <person name="Ro D.K."/>
            <person name="Chen X."/>
            <person name="Xiong X."/>
            <person name="Shang Y."/>
            <person name="Huang S."/>
            <person name="Zeng J."/>
        </authorList>
    </citation>
    <scope>NUCLEOTIDE SEQUENCE [LARGE SCALE GENOMIC DNA]</scope>
    <source>
        <strain evidence="3">cv. BLH2017</strain>
        <tissue evidence="2">Root</tissue>
    </source>
</reference>
<dbReference type="SMART" id="SM00028">
    <property type="entry name" value="TPR"/>
    <property type="match status" value="2"/>
</dbReference>
<dbReference type="Proteomes" id="UP000195402">
    <property type="component" value="Unassembled WGS sequence"/>
</dbReference>
<evidence type="ECO:0000313" key="3">
    <source>
        <dbReference type="Proteomes" id="UP000195402"/>
    </source>
</evidence>
<dbReference type="InterPro" id="IPR001214">
    <property type="entry name" value="SET_dom"/>
</dbReference>
<organism evidence="2 3">
    <name type="scientific">Macleaya cordata</name>
    <name type="common">Five-seeded plume-poppy</name>
    <name type="synonym">Bocconia cordata</name>
    <dbReference type="NCBI Taxonomy" id="56857"/>
    <lineage>
        <taxon>Eukaryota</taxon>
        <taxon>Viridiplantae</taxon>
        <taxon>Streptophyta</taxon>
        <taxon>Embryophyta</taxon>
        <taxon>Tracheophyta</taxon>
        <taxon>Spermatophyta</taxon>
        <taxon>Magnoliopsida</taxon>
        <taxon>Ranunculales</taxon>
        <taxon>Papaveraceae</taxon>
        <taxon>Papaveroideae</taxon>
        <taxon>Macleaya</taxon>
    </lineage>
</organism>
<protein>
    <submittedName>
        <fullName evidence="2">SET domain</fullName>
    </submittedName>
</protein>
<dbReference type="Gene3D" id="2.170.270.10">
    <property type="entry name" value="SET domain"/>
    <property type="match status" value="1"/>
</dbReference>
<evidence type="ECO:0000259" key="1">
    <source>
        <dbReference type="PROSITE" id="PS50280"/>
    </source>
</evidence>
<dbReference type="Gene3D" id="1.25.40.10">
    <property type="entry name" value="Tetratricopeptide repeat domain"/>
    <property type="match status" value="1"/>
</dbReference>
<dbReference type="SUPFAM" id="SSF48452">
    <property type="entry name" value="TPR-like"/>
    <property type="match status" value="1"/>
</dbReference>
<dbReference type="SUPFAM" id="SSF82199">
    <property type="entry name" value="SET domain"/>
    <property type="match status" value="1"/>
</dbReference>
<dbReference type="EMBL" id="MVGT01001412">
    <property type="protein sequence ID" value="OVA12204.1"/>
    <property type="molecule type" value="Genomic_DNA"/>
</dbReference>
<dbReference type="STRING" id="56857.A0A200QP09"/>
<gene>
    <name evidence="2" type="ORF">BVC80_1777g23</name>
</gene>
<keyword evidence="3" id="KW-1185">Reference proteome</keyword>
<sequence length="547" mass="62701">MVEEEKKQRQHKEMEEEMMQQLRFKATELLIREEWKESIQVYSHFISLSLDSLSKINEKSEPDQFSKLQKSLCLALSNRAEAKSRLRDFYEALEDCDQALQIESTHFKTLLCKGKILLNLNQYSNASDCFKLALNDLQNNGNSEILNGYLDRCKKLEFQSRMGTFDLSDWVLNGFRGKSPELAEYIGSIQIKKSENRGRGLFSTKNIEAGTLLFVTKAVATDRGILPESVEDSKMVMWKDFVDKVFDAAAKCRKTHDLICKLSTGEDEEGLEVPDISLFRPETGEEKYLLPKEKPEMSRILNILDVNSLTEDAISAKVLGKNSDYYGVGLWILASFVNHSCYPNARRLHIGDHLMVHASRDIKAGEEITFAYFDVLTPLKKRREMSKTWGFHCNCKRCRFEEDMIDHKEGLREIEISLECGSDSSDGVVRLEEGMKKWMVKGKTEKGYLRASFWTIFSEVFGSEKSMRRWGRRIPPVEVVGESVADAVGCDERVLKMVVDGLRRNGGGVMEMEKAMKLGRYVYGKVMKKNAMKALLELSIHEQSYYN</sequence>
<dbReference type="InParanoid" id="A0A200QP09"/>
<dbReference type="InterPro" id="IPR046341">
    <property type="entry name" value="SET_dom_sf"/>
</dbReference>
<dbReference type="PANTHER" id="PTHR47643:SF2">
    <property type="entry name" value="TPR DOMAIN PROTEIN (AFU_ORTHOLOGUE AFUA_5G12710)"/>
    <property type="match status" value="1"/>
</dbReference>
<dbReference type="CDD" id="cd20071">
    <property type="entry name" value="SET_SMYD"/>
    <property type="match status" value="1"/>
</dbReference>
<evidence type="ECO:0000313" key="2">
    <source>
        <dbReference type="EMBL" id="OVA12204.1"/>
    </source>
</evidence>
<dbReference type="Pfam" id="PF00856">
    <property type="entry name" value="SET"/>
    <property type="match status" value="1"/>
</dbReference>
<comment type="caution">
    <text evidence="2">The sequence shown here is derived from an EMBL/GenBank/DDBJ whole genome shotgun (WGS) entry which is preliminary data.</text>
</comment>
<dbReference type="InterPro" id="IPR053209">
    <property type="entry name" value="Gramillin-biosynth_MTr"/>
</dbReference>
<dbReference type="InterPro" id="IPR011990">
    <property type="entry name" value="TPR-like_helical_dom_sf"/>
</dbReference>
<dbReference type="OMA" id="FAYFDPL"/>
<dbReference type="OrthoDB" id="1028014at2759"/>
<proteinExistence type="predicted"/>
<dbReference type="PROSITE" id="PS50280">
    <property type="entry name" value="SET"/>
    <property type="match status" value="1"/>
</dbReference>
<accession>A0A200QP09</accession>
<dbReference type="SMART" id="SM00317">
    <property type="entry name" value="SET"/>
    <property type="match status" value="1"/>
</dbReference>